<dbReference type="CDD" id="cd06171">
    <property type="entry name" value="Sigma70_r4"/>
    <property type="match status" value="1"/>
</dbReference>
<evidence type="ECO:0000259" key="9">
    <source>
        <dbReference type="Pfam" id="PF08281"/>
    </source>
</evidence>
<dbReference type="GO" id="GO:0003677">
    <property type="term" value="F:DNA binding"/>
    <property type="evidence" value="ECO:0007669"/>
    <property type="project" value="InterPro"/>
</dbReference>
<feature type="domain" description="DUF1559" evidence="8">
    <location>
        <begin position="309"/>
        <end position="442"/>
    </location>
</feature>
<dbReference type="KEGG" id="gms:SOIL9_74500"/>
<comment type="similarity">
    <text evidence="1">Belongs to the sigma-70 factor family. ECF subfamily.</text>
</comment>
<dbReference type="Proteomes" id="UP000464178">
    <property type="component" value="Chromosome"/>
</dbReference>
<reference evidence="10 11" key="1">
    <citation type="submission" date="2019-05" db="EMBL/GenBank/DDBJ databases">
        <authorList>
            <consortium name="Science for Life Laboratories"/>
        </authorList>
    </citation>
    <scope>NUCLEOTIDE SEQUENCE [LARGE SCALE GENOMIC DNA]</scope>
    <source>
        <strain evidence="10">Soil9</strain>
    </source>
</reference>
<feature type="domain" description="RNA polymerase sigma factor 70 region 4 type 2" evidence="9">
    <location>
        <begin position="141"/>
        <end position="187"/>
    </location>
</feature>
<keyword evidence="3" id="KW-0731">Sigma factor</keyword>
<dbReference type="SUPFAM" id="SSF88946">
    <property type="entry name" value="Sigma2 domain of RNA polymerase sigma factors"/>
    <property type="match status" value="1"/>
</dbReference>
<evidence type="ECO:0000313" key="10">
    <source>
        <dbReference type="EMBL" id="VTS02637.1"/>
    </source>
</evidence>
<dbReference type="InterPro" id="IPR039425">
    <property type="entry name" value="RNA_pol_sigma-70-like"/>
</dbReference>
<evidence type="ECO:0000256" key="5">
    <source>
        <dbReference type="SAM" id="Coils"/>
    </source>
</evidence>
<dbReference type="InterPro" id="IPR013249">
    <property type="entry name" value="RNA_pol_sigma70_r4_t2"/>
</dbReference>
<sequence>MSGSAINNYLRAVGIDPAAAGPSDAELVARFSATRDESAFELLVWRHAPLLQRVCRSVLRDQHAAEDATQATFLALARKAGTFSGRGTVVGWLYRVARRVSVRLAKQRARHPLASTELDRVPAPDGLPAPTDGAGPLCEEVDRLPERYRVPVLLCFFEGLTHTEAARRTGLPVGTIAGRLSRAKALLARRLSRRGGVLAAVALPVVSGTFVGSTAQAAILFATDRAIAPLVSGSVLSLARGATQPVISSLKLTAAAVAVACTVSASVWAFNASAPVSIPNEDTPRAAAPTATEPPAPKSDARVAGAVQRAKSANTLKQILIAIHNYEAAYGALPQDIVDKNGKPLLSWRVAILPFVEHERLYKEFNLDEPWDSAANKKLLAQMPNLFRVDGQAKGEIRTYYRVFSGPGAAFEPGEKIAFAGVTDGLSNTIGVIEAGPPSEWTKPGDIAYDPKKPFPKLEGPFKNVVMAGMMDGSVVPFKPDLDAAEFRKFVERADGQVVNIDKAKTNITALTKEDLNALEKVLKEDVELGTRFSKLLAERTKLLEQIAKRPAPELDLEKFSDEQTALRAHIVRLEEQIEILKKALENK</sequence>
<feature type="coiled-coil region" evidence="5">
    <location>
        <begin position="557"/>
        <end position="584"/>
    </location>
</feature>
<evidence type="ECO:0000256" key="4">
    <source>
        <dbReference type="ARBA" id="ARBA00023163"/>
    </source>
</evidence>
<dbReference type="InterPro" id="IPR013324">
    <property type="entry name" value="RNA_pol_sigma_r3/r4-like"/>
</dbReference>
<dbReference type="GO" id="GO:0016987">
    <property type="term" value="F:sigma factor activity"/>
    <property type="evidence" value="ECO:0007669"/>
    <property type="project" value="UniProtKB-KW"/>
</dbReference>
<dbReference type="Gene3D" id="1.10.1740.10">
    <property type="match status" value="1"/>
</dbReference>
<evidence type="ECO:0000256" key="6">
    <source>
        <dbReference type="SAM" id="MobiDB-lite"/>
    </source>
</evidence>
<dbReference type="NCBIfam" id="TIGR02937">
    <property type="entry name" value="sigma70-ECF"/>
    <property type="match status" value="1"/>
</dbReference>
<dbReference type="AlphaFoldDB" id="A0A6P2DLL6"/>
<keyword evidence="4" id="KW-0804">Transcription</keyword>
<dbReference type="GO" id="GO:0006352">
    <property type="term" value="P:DNA-templated transcription initiation"/>
    <property type="evidence" value="ECO:0007669"/>
    <property type="project" value="InterPro"/>
</dbReference>
<dbReference type="PANTHER" id="PTHR43133">
    <property type="entry name" value="RNA POLYMERASE ECF-TYPE SIGMA FACTO"/>
    <property type="match status" value="1"/>
</dbReference>
<dbReference type="RefSeq" id="WP_162672798.1">
    <property type="nucleotide sequence ID" value="NZ_LR593886.1"/>
</dbReference>
<dbReference type="SUPFAM" id="SSF88659">
    <property type="entry name" value="Sigma3 and sigma4 domains of RNA polymerase sigma factors"/>
    <property type="match status" value="1"/>
</dbReference>
<name>A0A6P2DLL6_9BACT</name>
<evidence type="ECO:0000259" key="7">
    <source>
        <dbReference type="Pfam" id="PF04542"/>
    </source>
</evidence>
<dbReference type="PANTHER" id="PTHR43133:SF51">
    <property type="entry name" value="RNA POLYMERASE SIGMA FACTOR"/>
    <property type="match status" value="1"/>
</dbReference>
<evidence type="ECO:0000256" key="2">
    <source>
        <dbReference type="ARBA" id="ARBA00023015"/>
    </source>
</evidence>
<proteinExistence type="inferred from homology"/>
<dbReference type="Pfam" id="PF04542">
    <property type="entry name" value="Sigma70_r2"/>
    <property type="match status" value="1"/>
</dbReference>
<dbReference type="Pfam" id="PF07596">
    <property type="entry name" value="SBP_bac_10"/>
    <property type="match status" value="1"/>
</dbReference>
<evidence type="ECO:0000313" key="11">
    <source>
        <dbReference type="Proteomes" id="UP000464178"/>
    </source>
</evidence>
<keyword evidence="5" id="KW-0175">Coiled coil</keyword>
<dbReference type="EMBL" id="LR593886">
    <property type="protein sequence ID" value="VTS02637.1"/>
    <property type="molecule type" value="Genomic_DNA"/>
</dbReference>
<feature type="region of interest" description="Disordered" evidence="6">
    <location>
        <begin position="281"/>
        <end position="300"/>
    </location>
</feature>
<keyword evidence="11" id="KW-1185">Reference proteome</keyword>
<dbReference type="InterPro" id="IPR036388">
    <property type="entry name" value="WH-like_DNA-bd_sf"/>
</dbReference>
<evidence type="ECO:0000259" key="8">
    <source>
        <dbReference type="Pfam" id="PF07596"/>
    </source>
</evidence>
<dbReference type="InterPro" id="IPR007627">
    <property type="entry name" value="RNA_pol_sigma70_r2"/>
</dbReference>
<evidence type="ECO:0008006" key="12">
    <source>
        <dbReference type="Google" id="ProtNLM"/>
    </source>
</evidence>
<evidence type="ECO:0000256" key="3">
    <source>
        <dbReference type="ARBA" id="ARBA00023082"/>
    </source>
</evidence>
<dbReference type="Pfam" id="PF08281">
    <property type="entry name" value="Sigma70_r4_2"/>
    <property type="match status" value="1"/>
</dbReference>
<dbReference type="Gene3D" id="1.10.10.10">
    <property type="entry name" value="Winged helix-like DNA-binding domain superfamily/Winged helix DNA-binding domain"/>
    <property type="match status" value="1"/>
</dbReference>
<keyword evidence="2" id="KW-0805">Transcription regulation</keyword>
<feature type="domain" description="RNA polymerase sigma-70 region 2" evidence="7">
    <location>
        <begin position="44"/>
        <end position="110"/>
    </location>
</feature>
<gene>
    <name evidence="10" type="ORF">SOIL9_74500</name>
</gene>
<organism evidence="10 11">
    <name type="scientific">Gemmata massiliana</name>
    <dbReference type="NCBI Taxonomy" id="1210884"/>
    <lineage>
        <taxon>Bacteria</taxon>
        <taxon>Pseudomonadati</taxon>
        <taxon>Planctomycetota</taxon>
        <taxon>Planctomycetia</taxon>
        <taxon>Gemmatales</taxon>
        <taxon>Gemmataceae</taxon>
        <taxon>Gemmata</taxon>
    </lineage>
</organism>
<dbReference type="InterPro" id="IPR014284">
    <property type="entry name" value="RNA_pol_sigma-70_dom"/>
</dbReference>
<dbReference type="InterPro" id="IPR013325">
    <property type="entry name" value="RNA_pol_sigma_r2"/>
</dbReference>
<accession>A0A6P2DLL6</accession>
<protein>
    <recommendedName>
        <fullName evidence="12">RNA polymerase sigma-70 region 2 domain-containing protein</fullName>
    </recommendedName>
</protein>
<evidence type="ECO:0000256" key="1">
    <source>
        <dbReference type="ARBA" id="ARBA00010641"/>
    </source>
</evidence>
<dbReference type="InterPro" id="IPR011453">
    <property type="entry name" value="DUF1559"/>
</dbReference>